<keyword evidence="3 11" id="KW-0378">Hydrolase</keyword>
<evidence type="ECO:0000256" key="5">
    <source>
        <dbReference type="ARBA" id="ARBA00022984"/>
    </source>
</evidence>
<comment type="similarity">
    <text evidence="1 7">Belongs to the peptidase S11 family.</text>
</comment>
<dbReference type="Proteomes" id="UP001549047">
    <property type="component" value="Unassembled WGS sequence"/>
</dbReference>
<dbReference type="SUPFAM" id="SSF56601">
    <property type="entry name" value="beta-lactamase/transpeptidase-like"/>
    <property type="match status" value="1"/>
</dbReference>
<dbReference type="Gene3D" id="3.30.70.1070">
    <property type="entry name" value="Sporulation related repeat"/>
    <property type="match status" value="1"/>
</dbReference>
<keyword evidence="11" id="KW-0645">Protease</keyword>
<feature type="region of interest" description="Disordered" evidence="8">
    <location>
        <begin position="332"/>
        <end position="352"/>
    </location>
</feature>
<evidence type="ECO:0000256" key="3">
    <source>
        <dbReference type="ARBA" id="ARBA00022801"/>
    </source>
</evidence>
<evidence type="ECO:0000313" key="12">
    <source>
        <dbReference type="Proteomes" id="UP001549047"/>
    </source>
</evidence>
<dbReference type="GO" id="GO:0009002">
    <property type="term" value="F:serine-type D-Ala-D-Ala carboxypeptidase activity"/>
    <property type="evidence" value="ECO:0007669"/>
    <property type="project" value="UniProtKB-EC"/>
</dbReference>
<evidence type="ECO:0000256" key="6">
    <source>
        <dbReference type="ARBA" id="ARBA00023316"/>
    </source>
</evidence>
<accession>A0ABV2ITI4</accession>
<keyword evidence="5" id="KW-0573">Peptidoglycan synthesis</keyword>
<dbReference type="InterPro" id="IPR007730">
    <property type="entry name" value="SPOR-like_dom"/>
</dbReference>
<keyword evidence="2 9" id="KW-0732">Signal</keyword>
<dbReference type="EMBL" id="JBEPMB010000001">
    <property type="protein sequence ID" value="MET3611800.1"/>
    <property type="molecule type" value="Genomic_DNA"/>
</dbReference>
<dbReference type="InterPro" id="IPR012338">
    <property type="entry name" value="Beta-lactam/transpept-like"/>
</dbReference>
<evidence type="ECO:0000256" key="2">
    <source>
        <dbReference type="ARBA" id="ARBA00022729"/>
    </source>
</evidence>
<dbReference type="PRINTS" id="PR00725">
    <property type="entry name" value="DADACBPTASE1"/>
</dbReference>
<feature type="domain" description="SPOR" evidence="10">
    <location>
        <begin position="371"/>
        <end position="452"/>
    </location>
</feature>
<reference evidence="11 12" key="1">
    <citation type="submission" date="2024-06" db="EMBL/GenBank/DDBJ databases">
        <title>Genomic Encyclopedia of Type Strains, Phase IV (KMG-IV): sequencing the most valuable type-strain genomes for metagenomic binning, comparative biology and taxonomic classification.</title>
        <authorList>
            <person name="Goeker M."/>
        </authorList>
    </citation>
    <scope>NUCLEOTIDE SEQUENCE [LARGE SCALE GENOMIC DNA]</scope>
    <source>
        <strain evidence="11 12">DSM 29780</strain>
    </source>
</reference>
<dbReference type="Pfam" id="PF00768">
    <property type="entry name" value="Peptidase_S11"/>
    <property type="match status" value="1"/>
</dbReference>
<dbReference type="InterPro" id="IPR018044">
    <property type="entry name" value="Peptidase_S11"/>
</dbReference>
<dbReference type="InterPro" id="IPR036680">
    <property type="entry name" value="SPOR-like_sf"/>
</dbReference>
<evidence type="ECO:0000256" key="8">
    <source>
        <dbReference type="SAM" id="MobiDB-lite"/>
    </source>
</evidence>
<proteinExistence type="inferred from homology"/>
<name>A0ABV2ITI4_9HYPH</name>
<organism evidence="11 12">
    <name type="scientific">Rhizobium aquaticum</name>
    <dbReference type="NCBI Taxonomy" id="1549636"/>
    <lineage>
        <taxon>Bacteria</taxon>
        <taxon>Pseudomonadati</taxon>
        <taxon>Pseudomonadota</taxon>
        <taxon>Alphaproteobacteria</taxon>
        <taxon>Hyphomicrobiales</taxon>
        <taxon>Rhizobiaceae</taxon>
        <taxon>Rhizobium/Agrobacterium group</taxon>
        <taxon>Rhizobium</taxon>
    </lineage>
</organism>
<evidence type="ECO:0000256" key="9">
    <source>
        <dbReference type="SAM" id="SignalP"/>
    </source>
</evidence>
<feature type="signal peptide" evidence="9">
    <location>
        <begin position="1"/>
        <end position="23"/>
    </location>
</feature>
<keyword evidence="11" id="KW-0121">Carboxypeptidase</keyword>
<feature type="chain" id="PRO_5046593090" evidence="9">
    <location>
        <begin position="24"/>
        <end position="453"/>
    </location>
</feature>
<dbReference type="PANTHER" id="PTHR21581">
    <property type="entry name" value="D-ALANYL-D-ALANINE CARBOXYPEPTIDASE"/>
    <property type="match status" value="1"/>
</dbReference>
<dbReference type="PROSITE" id="PS51724">
    <property type="entry name" value="SPOR"/>
    <property type="match status" value="1"/>
</dbReference>
<protein>
    <submittedName>
        <fullName evidence="11">D-alanyl-D-alanine carboxypeptidase (Penicillin-binding protein 5/6)</fullName>
        <ecNumber evidence="11">3.4.16.4</ecNumber>
    </submittedName>
</protein>
<dbReference type="PANTHER" id="PTHR21581:SF6">
    <property type="entry name" value="TRAFFICKING PROTEIN PARTICLE COMPLEX SUBUNIT 12"/>
    <property type="match status" value="1"/>
</dbReference>
<dbReference type="EC" id="3.4.16.4" evidence="11"/>
<evidence type="ECO:0000259" key="10">
    <source>
        <dbReference type="PROSITE" id="PS51724"/>
    </source>
</evidence>
<evidence type="ECO:0000313" key="11">
    <source>
        <dbReference type="EMBL" id="MET3611800.1"/>
    </source>
</evidence>
<keyword evidence="12" id="KW-1185">Reference proteome</keyword>
<sequence length="453" mass="48443">MRRLTALRLAVLGTLMLASALFAAQPAEAGYAHFVLDANTGKVLASENADTLNHPASLTKMMTLYMTFEALRAGRIGWDTRIPMTSRAAHVIPLKLGVRAGQSLTVREAVLGMIVLSANDAAETMCDYLAGRGDCGSMLTRKARQLGMTRTTFRNGSGLPDSRQVTTARDMARLGVSLIRDYPSEYRLFSTRAFSFRGRTIHGHNRLMYRYRGMDGIKTGYTNASGFNIVTAVNDGGRRVIGVVMGGRTAGARDAKMAALLNMSVPIALARRDNAPVRESAPALVATRVAPPVAVAAEPEREPQREPKREEAVVASLGSVPLPGSRYDALAKPAQSAKAPVKPVDDADEDVAAETEAALANEQPDPDNMSSDPDTLWQVQIATAKSEDDARGLLEKARGKAGPSLNGVMNFAQNAGGVYRARFIGFSSRETAENACRALKAKSFSCQVISGNG</sequence>
<evidence type="ECO:0000256" key="7">
    <source>
        <dbReference type="RuleBase" id="RU004016"/>
    </source>
</evidence>
<dbReference type="SUPFAM" id="SSF110997">
    <property type="entry name" value="Sporulation related repeat"/>
    <property type="match status" value="1"/>
</dbReference>
<evidence type="ECO:0000256" key="4">
    <source>
        <dbReference type="ARBA" id="ARBA00022960"/>
    </source>
</evidence>
<comment type="caution">
    <text evidence="11">The sequence shown here is derived from an EMBL/GenBank/DDBJ whole genome shotgun (WGS) entry which is preliminary data.</text>
</comment>
<gene>
    <name evidence="11" type="ORF">ABID16_000105</name>
</gene>
<evidence type="ECO:0000256" key="1">
    <source>
        <dbReference type="ARBA" id="ARBA00007164"/>
    </source>
</evidence>
<dbReference type="Pfam" id="PF05036">
    <property type="entry name" value="SPOR"/>
    <property type="match status" value="1"/>
</dbReference>
<keyword evidence="6" id="KW-0961">Cell wall biogenesis/degradation</keyword>
<dbReference type="InterPro" id="IPR001967">
    <property type="entry name" value="Peptidase_S11_N"/>
</dbReference>
<keyword evidence="4" id="KW-0133">Cell shape</keyword>
<dbReference type="Gene3D" id="3.40.710.10">
    <property type="entry name" value="DD-peptidase/beta-lactamase superfamily"/>
    <property type="match status" value="1"/>
</dbReference>